<gene>
    <name evidence="4" type="ORF">SACU0126_LOCUS22475</name>
</gene>
<accession>A0A7S3T5Y1</accession>
<evidence type="ECO:0000256" key="2">
    <source>
        <dbReference type="SAM" id="MobiDB-lite"/>
    </source>
</evidence>
<feature type="coiled-coil region" evidence="1">
    <location>
        <begin position="401"/>
        <end position="428"/>
    </location>
</feature>
<protein>
    <submittedName>
        <fullName evidence="4">Uncharacterized protein</fullName>
    </submittedName>
</protein>
<keyword evidence="3" id="KW-0732">Signal</keyword>
<organism evidence="4">
    <name type="scientific">Strombidinopsis acuminata</name>
    <dbReference type="NCBI Taxonomy" id="141414"/>
    <lineage>
        <taxon>Eukaryota</taxon>
        <taxon>Sar</taxon>
        <taxon>Alveolata</taxon>
        <taxon>Ciliophora</taxon>
        <taxon>Intramacronucleata</taxon>
        <taxon>Spirotrichea</taxon>
        <taxon>Choreotrichia</taxon>
        <taxon>Choreotrichida</taxon>
        <taxon>Strombidinopsidae</taxon>
        <taxon>Strombidinopsis</taxon>
    </lineage>
</organism>
<feature type="compositionally biased region" description="Polar residues" evidence="2">
    <location>
        <begin position="572"/>
        <end position="582"/>
    </location>
</feature>
<dbReference type="AlphaFoldDB" id="A0A7S3T5Y1"/>
<feature type="chain" id="PRO_5031566245" evidence="3">
    <location>
        <begin position="21"/>
        <end position="703"/>
    </location>
</feature>
<name>A0A7S3T5Y1_9SPIT</name>
<sequence length="703" mass="74089">MQCVVLLAATLLSPLRPTAREYTRALPPTAIARNGKSEVPRVSGGRAEGLGSLQSGANEFLVDSFNLDTLLVHQSTSNASTTDDESSGASSIRAVLTNSSDSSSSAEVTAAAAAVAALAAVGFDVWALNGELGLVGMAVIAAAVAGTADDASPWGSAVRAIGGAANMLLKLGLSAGDEENVLEPERPMHSTPTEGTNESLRNWLEATHFSDAPHPEKIDSFRKEVLEKDVRQAIQKIESACLTVVRARISRLASEAAALQSEVASKSASALALEAMNKLERALETDAAADFTLLRAREHHSALKRSAEEAMQAEITAVEAVEEAQAILTRQLIQSTKADDLGTSSPSMLESIQSSRTLAESTLEGLGPVRDALSGVEARTAKVFASRTLVARSKFDLNRAADSVSVAVKSAEEAMRALEEALKCERQAQESAAVAEATRVDATAKAVRAREEESAAMAAVDEAQSALSSLLLGGVATAEERLARTTENERLDTQTTLGVESLKSTPIDYTAQDARETMAELRTGDEHVRNHKPPIASLTPRVPRGGKLEKTTIDPNDSHTPGIGHTPPMMPRSTTSKPNVASSTRGARLRMAISNLGADFKVQKLLEILPECESVEERVVSYKKSTRASAKDSADRSSVIIVLEPGATLSSGAVSHRIREASGGTTEARASIVLQPLIAPPGSVVRSINYSRSESAPKAVVFR</sequence>
<evidence type="ECO:0000256" key="3">
    <source>
        <dbReference type="SAM" id="SignalP"/>
    </source>
</evidence>
<evidence type="ECO:0000256" key="1">
    <source>
        <dbReference type="SAM" id="Coils"/>
    </source>
</evidence>
<proteinExistence type="predicted"/>
<evidence type="ECO:0000313" key="4">
    <source>
        <dbReference type="EMBL" id="CAE0574949.1"/>
    </source>
</evidence>
<keyword evidence="1" id="KW-0175">Coiled coil</keyword>
<feature type="signal peptide" evidence="3">
    <location>
        <begin position="1"/>
        <end position="20"/>
    </location>
</feature>
<reference evidence="4" key="1">
    <citation type="submission" date="2021-01" db="EMBL/GenBank/DDBJ databases">
        <authorList>
            <person name="Corre E."/>
            <person name="Pelletier E."/>
            <person name="Niang G."/>
            <person name="Scheremetjew M."/>
            <person name="Finn R."/>
            <person name="Kale V."/>
            <person name="Holt S."/>
            <person name="Cochrane G."/>
            <person name="Meng A."/>
            <person name="Brown T."/>
            <person name="Cohen L."/>
        </authorList>
    </citation>
    <scope>NUCLEOTIDE SEQUENCE</scope>
    <source>
        <strain evidence="4">SPMC142</strain>
    </source>
</reference>
<dbReference type="EMBL" id="HBIQ01070411">
    <property type="protein sequence ID" value="CAE0574949.1"/>
    <property type="molecule type" value="Transcribed_RNA"/>
</dbReference>
<feature type="region of interest" description="Disordered" evidence="2">
    <location>
        <begin position="528"/>
        <end position="582"/>
    </location>
</feature>